<dbReference type="InterPro" id="IPR029062">
    <property type="entry name" value="Class_I_gatase-like"/>
</dbReference>
<dbReference type="GO" id="GO:0005634">
    <property type="term" value="C:nucleus"/>
    <property type="evidence" value="ECO:0007669"/>
    <property type="project" value="TreeGrafter"/>
</dbReference>
<name>A0A1Y1YUV3_9PLEO</name>
<dbReference type="SUPFAM" id="SSF52317">
    <property type="entry name" value="Class I glutamine amidotransferase-like"/>
    <property type="match status" value="1"/>
</dbReference>
<dbReference type="AlphaFoldDB" id="A0A1Y1YUV3"/>
<reference evidence="2 3" key="1">
    <citation type="submission" date="2016-07" db="EMBL/GenBank/DDBJ databases">
        <title>Pervasive Adenine N6-methylation of Active Genes in Fungi.</title>
        <authorList>
            <consortium name="DOE Joint Genome Institute"/>
            <person name="Mondo S.J."/>
            <person name="Dannebaum R.O."/>
            <person name="Kuo R.C."/>
            <person name="Labutti K."/>
            <person name="Haridas S."/>
            <person name="Kuo A."/>
            <person name="Salamov A."/>
            <person name="Ahrendt S.R."/>
            <person name="Lipzen A."/>
            <person name="Sullivan W."/>
            <person name="Andreopoulos W.B."/>
            <person name="Clum A."/>
            <person name="Lindquist E."/>
            <person name="Daum C."/>
            <person name="Ramamoorthy G.K."/>
            <person name="Gryganskyi A."/>
            <person name="Culley D."/>
            <person name="Magnuson J.K."/>
            <person name="James T.Y."/>
            <person name="O'Malley M.A."/>
            <person name="Stajich J.E."/>
            <person name="Spatafora J.W."/>
            <person name="Visel A."/>
            <person name="Grigoriev I.V."/>
        </authorList>
    </citation>
    <scope>NUCLEOTIDE SEQUENCE [LARGE SCALE GENOMIC DNA]</scope>
    <source>
        <strain evidence="2 3">CBS 115471</strain>
    </source>
</reference>
<dbReference type="GO" id="GO:0005829">
    <property type="term" value="C:cytosol"/>
    <property type="evidence" value="ECO:0007669"/>
    <property type="project" value="TreeGrafter"/>
</dbReference>
<dbReference type="PROSITE" id="PS51273">
    <property type="entry name" value="GATASE_TYPE_1"/>
    <property type="match status" value="1"/>
</dbReference>
<dbReference type="CDD" id="cd01741">
    <property type="entry name" value="GATase1_1"/>
    <property type="match status" value="1"/>
</dbReference>
<proteinExistence type="predicted"/>
<gene>
    <name evidence="2" type="ORF">BCR34DRAFT_574601</name>
</gene>
<evidence type="ECO:0000313" key="3">
    <source>
        <dbReference type="Proteomes" id="UP000193144"/>
    </source>
</evidence>
<evidence type="ECO:0000313" key="2">
    <source>
        <dbReference type="EMBL" id="ORY01818.1"/>
    </source>
</evidence>
<dbReference type="PANTHER" id="PTHR42695:SF6">
    <property type="entry name" value="GLUTAMINE AMIDOTRANSFERASE DOMAIN-CONTAINING PROTEIN"/>
    <property type="match status" value="1"/>
</dbReference>
<dbReference type="GO" id="GO:0016740">
    <property type="term" value="F:transferase activity"/>
    <property type="evidence" value="ECO:0007669"/>
    <property type="project" value="UniProtKB-KW"/>
</dbReference>
<dbReference type="OrthoDB" id="1669814at2759"/>
<dbReference type="Proteomes" id="UP000193144">
    <property type="component" value="Unassembled WGS sequence"/>
</dbReference>
<protein>
    <submittedName>
        <fullName evidence="2">Class I glutamine amidotransferase-like protein</fullName>
    </submittedName>
</protein>
<feature type="region of interest" description="Disordered" evidence="1">
    <location>
        <begin position="266"/>
        <end position="285"/>
    </location>
</feature>
<comment type="caution">
    <text evidence="2">The sequence shown here is derived from an EMBL/GenBank/DDBJ whole genome shotgun (WGS) entry which is preliminary data.</text>
</comment>
<dbReference type="STRING" id="1231657.A0A1Y1YUV3"/>
<sequence>MSVQVIRIAMLNTDVPVPNVCSKLGSYGDIFHNLLSAAACRISAGVHIESTNFDVVAGEYPSIQDHDVLLITGSASSAYDDIEWIRRLDDYILDVYTHNPRVRIFGSCFGHQLVCQSLLRTHCVRVEKDPNGWELGVQEIQLTENFWKRLGSPPEGTTSPLDRKLRLQFVHADHVILPTPGLLPESWMTMGSTQHCAVQGVYQPGRVLTFQGHFEFDRFVNTETLRVFGAAWEPEKLKDALMAIDADDDSKLAAEIVVRFLTEKGEGRGDVPRGAGGLLTPPLEE</sequence>
<organism evidence="2 3">
    <name type="scientific">Clohesyomyces aquaticus</name>
    <dbReference type="NCBI Taxonomy" id="1231657"/>
    <lineage>
        <taxon>Eukaryota</taxon>
        <taxon>Fungi</taxon>
        <taxon>Dikarya</taxon>
        <taxon>Ascomycota</taxon>
        <taxon>Pezizomycotina</taxon>
        <taxon>Dothideomycetes</taxon>
        <taxon>Pleosporomycetidae</taxon>
        <taxon>Pleosporales</taxon>
        <taxon>Lindgomycetaceae</taxon>
        <taxon>Clohesyomyces</taxon>
    </lineage>
</organism>
<keyword evidence="2" id="KW-0808">Transferase</keyword>
<keyword evidence="3" id="KW-1185">Reference proteome</keyword>
<dbReference type="InterPro" id="IPR044992">
    <property type="entry name" value="ChyE-like"/>
</dbReference>
<keyword evidence="2" id="KW-0315">Glutamine amidotransferase</keyword>
<evidence type="ECO:0000256" key="1">
    <source>
        <dbReference type="SAM" id="MobiDB-lite"/>
    </source>
</evidence>
<dbReference type="PANTHER" id="PTHR42695">
    <property type="entry name" value="GLUTAMINE AMIDOTRANSFERASE YLR126C-RELATED"/>
    <property type="match status" value="1"/>
</dbReference>
<accession>A0A1Y1YUV3</accession>
<dbReference type="EMBL" id="MCFA01000165">
    <property type="protein sequence ID" value="ORY01818.1"/>
    <property type="molecule type" value="Genomic_DNA"/>
</dbReference>
<dbReference type="Gene3D" id="3.40.50.880">
    <property type="match status" value="1"/>
</dbReference>